<reference evidence="2 3" key="1">
    <citation type="journal article" date="2018" name="Mol. Genet. Genomics">
        <title>The red deer Cervus elaphus genome CerEla1.0: sequencing, annotating, genes, and chromosomes.</title>
        <authorList>
            <person name="Bana N.A."/>
            <person name="Nyiri A."/>
            <person name="Nagy J."/>
            <person name="Frank K."/>
            <person name="Nagy T."/>
            <person name="Steger V."/>
            <person name="Schiller M."/>
            <person name="Lakatos P."/>
            <person name="Sugar L."/>
            <person name="Horn P."/>
            <person name="Barta E."/>
            <person name="Orosz L."/>
        </authorList>
    </citation>
    <scope>NUCLEOTIDE SEQUENCE [LARGE SCALE GENOMIC DNA]</scope>
    <source>
        <strain evidence="2">Hungarian</strain>
    </source>
</reference>
<name>A0A212D3L9_CEREH</name>
<dbReference type="Proteomes" id="UP000242450">
    <property type="component" value="Chromosome 8"/>
</dbReference>
<feature type="coiled-coil region" evidence="1">
    <location>
        <begin position="11"/>
        <end position="45"/>
    </location>
</feature>
<sequence>MIHGHKAALWRKEYEQRLARLRADYKAEQESRARLEEDITAMRNSYDVKLSTLEQNLRKET</sequence>
<comment type="caution">
    <text evidence="2">The sequence shown here is derived from an EMBL/GenBank/DDBJ whole genome shotgun (WGS) entry which is preliminary data.</text>
</comment>
<proteinExistence type="predicted"/>
<evidence type="ECO:0000313" key="2">
    <source>
        <dbReference type="EMBL" id="OWK12829.1"/>
    </source>
</evidence>
<protein>
    <submittedName>
        <fullName evidence="2">KIF17</fullName>
    </submittedName>
</protein>
<gene>
    <name evidence="2" type="ORF">Celaphus_00014728</name>
</gene>
<keyword evidence="1" id="KW-0175">Coiled coil</keyword>
<organism evidence="2 3">
    <name type="scientific">Cervus elaphus hippelaphus</name>
    <name type="common">European red deer</name>
    <dbReference type="NCBI Taxonomy" id="46360"/>
    <lineage>
        <taxon>Eukaryota</taxon>
        <taxon>Metazoa</taxon>
        <taxon>Chordata</taxon>
        <taxon>Craniata</taxon>
        <taxon>Vertebrata</taxon>
        <taxon>Euteleostomi</taxon>
        <taxon>Mammalia</taxon>
        <taxon>Eutheria</taxon>
        <taxon>Laurasiatheria</taxon>
        <taxon>Artiodactyla</taxon>
        <taxon>Ruminantia</taxon>
        <taxon>Pecora</taxon>
        <taxon>Cervidae</taxon>
        <taxon>Cervinae</taxon>
        <taxon>Cervus</taxon>
    </lineage>
</organism>
<dbReference type="EMBL" id="MKHE01000008">
    <property type="protein sequence ID" value="OWK12829.1"/>
    <property type="molecule type" value="Genomic_DNA"/>
</dbReference>
<keyword evidence="3" id="KW-1185">Reference proteome</keyword>
<dbReference type="AlphaFoldDB" id="A0A212D3L9"/>
<accession>A0A212D3L9</accession>
<feature type="non-terminal residue" evidence="2">
    <location>
        <position position="61"/>
    </location>
</feature>
<evidence type="ECO:0000313" key="3">
    <source>
        <dbReference type="Proteomes" id="UP000242450"/>
    </source>
</evidence>
<evidence type="ECO:0000256" key="1">
    <source>
        <dbReference type="SAM" id="Coils"/>
    </source>
</evidence>